<feature type="non-terminal residue" evidence="2">
    <location>
        <position position="412"/>
    </location>
</feature>
<organism evidence="2 3">
    <name type="scientific">Armadillidium nasatum</name>
    <dbReference type="NCBI Taxonomy" id="96803"/>
    <lineage>
        <taxon>Eukaryota</taxon>
        <taxon>Metazoa</taxon>
        <taxon>Ecdysozoa</taxon>
        <taxon>Arthropoda</taxon>
        <taxon>Crustacea</taxon>
        <taxon>Multicrustacea</taxon>
        <taxon>Malacostraca</taxon>
        <taxon>Eumalacostraca</taxon>
        <taxon>Peracarida</taxon>
        <taxon>Isopoda</taxon>
        <taxon>Oniscidea</taxon>
        <taxon>Crinocheta</taxon>
        <taxon>Armadillidiidae</taxon>
        <taxon>Armadillidium</taxon>
    </lineage>
</organism>
<reference evidence="2 3" key="1">
    <citation type="journal article" date="2019" name="PLoS Biol.">
        <title>Sex chromosomes control vertical transmission of feminizing Wolbachia symbionts in an isopod.</title>
        <authorList>
            <person name="Becking T."/>
            <person name="Chebbi M.A."/>
            <person name="Giraud I."/>
            <person name="Moumen B."/>
            <person name="Laverre T."/>
            <person name="Caubet Y."/>
            <person name="Peccoud J."/>
            <person name="Gilbert C."/>
            <person name="Cordaux R."/>
        </authorList>
    </citation>
    <scope>NUCLEOTIDE SEQUENCE [LARGE SCALE GENOMIC DNA]</scope>
    <source>
        <strain evidence="2">ANa2</strain>
        <tissue evidence="2">Whole body excluding digestive tract and cuticle</tissue>
    </source>
</reference>
<dbReference type="SUPFAM" id="SSF55486">
    <property type="entry name" value="Metalloproteases ('zincins'), catalytic domain"/>
    <property type="match status" value="1"/>
</dbReference>
<keyword evidence="3" id="KW-1185">Reference proteome</keyword>
<dbReference type="Proteomes" id="UP000326759">
    <property type="component" value="Unassembled WGS sequence"/>
</dbReference>
<feature type="domain" description="Peptidase M13 N-terminal" evidence="1">
    <location>
        <begin position="64"/>
        <end position="168"/>
    </location>
</feature>
<evidence type="ECO:0000259" key="1">
    <source>
        <dbReference type="Pfam" id="PF05649"/>
    </source>
</evidence>
<proteinExistence type="predicted"/>
<accession>A0A5N5SXL3</accession>
<evidence type="ECO:0000313" key="3">
    <source>
        <dbReference type="Proteomes" id="UP000326759"/>
    </source>
</evidence>
<dbReference type="InterPro" id="IPR042089">
    <property type="entry name" value="Peptidase_M13_dom_2"/>
</dbReference>
<dbReference type="InterPro" id="IPR008753">
    <property type="entry name" value="Peptidase_M13_N"/>
</dbReference>
<protein>
    <recommendedName>
        <fullName evidence="1">Peptidase M13 N-terminal domain-containing protein</fullName>
    </recommendedName>
</protein>
<dbReference type="AlphaFoldDB" id="A0A5N5SXL3"/>
<gene>
    <name evidence="2" type="ORF">Anas_07946</name>
</gene>
<evidence type="ECO:0000313" key="2">
    <source>
        <dbReference type="EMBL" id="KAB7498737.1"/>
    </source>
</evidence>
<dbReference type="OrthoDB" id="6334380at2759"/>
<sequence length="412" mass="48832">MVFFYPYVEYERQVAYKAFKTWFLNLTEIFETPPKFPYPLQAAFSVLKHMVKGRRRIDDYFYKTKSFKDMKTFHDSCMNVEAIKKEGFDPALSVLRSLKEFYIEKPFESQKWNLTKAIVELMKINSAPFLHLTLDTDLNNSSKWIPVITLPKHYGLVSDELFSFHPFKQTLLSKSKSLKLKTLKKFFKKILNEINNEAFYLEILSKIQSRESLKLLLEFFHLQQRSNGKHLLQRHQYAKPNKYTSFFSRLIQTNSVKGSNEIEENEFEKDNMKFTDEHNDYNSYYIDDKNNFTNQFQEYLNNEKQTSPVNPTMDYDLQTHGLNSSTSEIVNNFMEAWKIFKETNFTDGNWNEDHSYNSSDNTYENNTKGGQSFIDSDEYKILLEDAEEALEILSHLGINPEMHRRDLYSAIQ</sequence>
<comment type="caution">
    <text evidence="2">The sequence shown here is derived from an EMBL/GenBank/DDBJ whole genome shotgun (WGS) entry which is preliminary data.</text>
</comment>
<dbReference type="GO" id="GO:0006508">
    <property type="term" value="P:proteolysis"/>
    <property type="evidence" value="ECO:0007669"/>
    <property type="project" value="InterPro"/>
</dbReference>
<dbReference type="Pfam" id="PF05649">
    <property type="entry name" value="Peptidase_M13_N"/>
    <property type="match status" value="1"/>
</dbReference>
<dbReference type="Gene3D" id="1.10.1380.10">
    <property type="entry name" value="Neutral endopeptidase , domain2"/>
    <property type="match status" value="1"/>
</dbReference>
<name>A0A5N5SXL3_9CRUS</name>
<dbReference type="EMBL" id="SEYY01019043">
    <property type="protein sequence ID" value="KAB7498737.1"/>
    <property type="molecule type" value="Genomic_DNA"/>
</dbReference>